<dbReference type="EMBL" id="CAFBNB010000094">
    <property type="protein sequence ID" value="CAB4929127.1"/>
    <property type="molecule type" value="Genomic_DNA"/>
</dbReference>
<reference evidence="2" key="1">
    <citation type="submission" date="2020-05" db="EMBL/GenBank/DDBJ databases">
        <authorList>
            <person name="Chiriac C."/>
            <person name="Salcher M."/>
            <person name="Ghai R."/>
            <person name="Kavagutti S V."/>
        </authorList>
    </citation>
    <scope>NUCLEOTIDE SEQUENCE</scope>
</reference>
<feature type="compositionally biased region" description="Basic and acidic residues" evidence="1">
    <location>
        <begin position="38"/>
        <end position="52"/>
    </location>
</feature>
<name>A0A6J7IFZ0_9ZZZZ</name>
<dbReference type="AlphaFoldDB" id="A0A6J7IFZ0"/>
<protein>
    <submittedName>
        <fullName evidence="2">Unannotated protein</fullName>
    </submittedName>
</protein>
<accession>A0A6J7IFZ0</accession>
<feature type="region of interest" description="Disordered" evidence="1">
    <location>
        <begin position="32"/>
        <end position="52"/>
    </location>
</feature>
<organism evidence="2">
    <name type="scientific">freshwater metagenome</name>
    <dbReference type="NCBI Taxonomy" id="449393"/>
    <lineage>
        <taxon>unclassified sequences</taxon>
        <taxon>metagenomes</taxon>
        <taxon>ecological metagenomes</taxon>
    </lineage>
</organism>
<sequence>MSWYFCLTHQHVEPEAGCPNAERMGPYASEAEATAALERAHERNEAFDKDND</sequence>
<gene>
    <name evidence="2" type="ORF">UFOPK3720_00630</name>
</gene>
<proteinExistence type="predicted"/>
<evidence type="ECO:0000313" key="2">
    <source>
        <dbReference type="EMBL" id="CAB4929127.1"/>
    </source>
</evidence>
<evidence type="ECO:0000256" key="1">
    <source>
        <dbReference type="SAM" id="MobiDB-lite"/>
    </source>
</evidence>